<dbReference type="PANTHER" id="PTHR43085:SF1">
    <property type="entry name" value="PSEUDOURIDINE KINASE-RELATED"/>
    <property type="match status" value="1"/>
</dbReference>
<dbReference type="EMBL" id="JBHSON010000023">
    <property type="protein sequence ID" value="MFC5747604.1"/>
    <property type="molecule type" value="Genomic_DNA"/>
</dbReference>
<name>A0ABW0ZWB0_9ACTN</name>
<evidence type="ECO:0000313" key="7">
    <source>
        <dbReference type="EMBL" id="MFC5747604.1"/>
    </source>
</evidence>
<sequence>MTRVDVLTAGETMMALRATGLIRLGSGFTAGVAGAESNVAIGLSRLGHSAAWLGRVGADEPGRLVVRTLRAEGVDVSAVRRDDAAPTGMIMFEQRLPDVTRVQYVRAGSAGSRLCADDVAAVPYTPAIVHLTGITPALGASCREAVRALCALARERGARISLDVNHRSRLWTREEAARALAPIAAQADHVIASPDELELLHPGGAAEPIAAEPVAARLLDGGATEVVVKDGGAGARSFTADGVRAVPAHSVQAVDSIGAGDGFVAGYLSGLLDGLDAEGRLRRAHAVGAFAVSSRGDWEGLPYRDELDMIGLPEGAALR</sequence>
<dbReference type="InterPro" id="IPR002173">
    <property type="entry name" value="Carboh/pur_kinase_PfkB_CS"/>
</dbReference>
<dbReference type="SUPFAM" id="SSF53613">
    <property type="entry name" value="Ribokinase-like"/>
    <property type="match status" value="1"/>
</dbReference>
<keyword evidence="8" id="KW-1185">Reference proteome</keyword>
<comment type="caution">
    <text evidence="7">The sequence shown here is derived from an EMBL/GenBank/DDBJ whole genome shotgun (WGS) entry which is preliminary data.</text>
</comment>
<evidence type="ECO:0000256" key="4">
    <source>
        <dbReference type="ARBA" id="ARBA00022777"/>
    </source>
</evidence>
<feature type="domain" description="Carbohydrate kinase PfkB" evidence="6">
    <location>
        <begin position="7"/>
        <end position="300"/>
    </location>
</feature>
<accession>A0ABW0ZWB0</accession>
<dbReference type="InterPro" id="IPR011611">
    <property type="entry name" value="PfkB_dom"/>
</dbReference>
<evidence type="ECO:0000256" key="1">
    <source>
        <dbReference type="ARBA" id="ARBA00010688"/>
    </source>
</evidence>
<dbReference type="Pfam" id="PF00294">
    <property type="entry name" value="PfkB"/>
    <property type="match status" value="1"/>
</dbReference>
<evidence type="ECO:0000259" key="6">
    <source>
        <dbReference type="Pfam" id="PF00294"/>
    </source>
</evidence>
<evidence type="ECO:0000256" key="3">
    <source>
        <dbReference type="ARBA" id="ARBA00022741"/>
    </source>
</evidence>
<proteinExistence type="inferred from homology"/>
<keyword evidence="2" id="KW-0808">Transferase</keyword>
<dbReference type="CDD" id="cd01166">
    <property type="entry name" value="KdgK"/>
    <property type="match status" value="1"/>
</dbReference>
<dbReference type="PANTHER" id="PTHR43085">
    <property type="entry name" value="HEXOKINASE FAMILY MEMBER"/>
    <property type="match status" value="1"/>
</dbReference>
<dbReference type="PROSITE" id="PS00584">
    <property type="entry name" value="PFKB_KINASES_2"/>
    <property type="match status" value="1"/>
</dbReference>
<reference evidence="8" key="1">
    <citation type="journal article" date="2019" name="Int. J. Syst. Evol. Microbiol.">
        <title>The Global Catalogue of Microorganisms (GCM) 10K type strain sequencing project: providing services to taxonomists for standard genome sequencing and annotation.</title>
        <authorList>
            <consortium name="The Broad Institute Genomics Platform"/>
            <consortium name="The Broad Institute Genome Sequencing Center for Infectious Disease"/>
            <person name="Wu L."/>
            <person name="Ma J."/>
        </authorList>
    </citation>
    <scope>NUCLEOTIDE SEQUENCE [LARGE SCALE GENOMIC DNA]</scope>
    <source>
        <strain evidence="8">KCTC 42087</strain>
    </source>
</reference>
<dbReference type="Gene3D" id="3.40.1190.20">
    <property type="match status" value="1"/>
</dbReference>
<keyword evidence="3" id="KW-0547">Nucleotide-binding</keyword>
<evidence type="ECO:0000256" key="5">
    <source>
        <dbReference type="ARBA" id="ARBA00022840"/>
    </source>
</evidence>
<comment type="similarity">
    <text evidence="1">Belongs to the carbohydrate kinase PfkB family.</text>
</comment>
<dbReference type="RefSeq" id="WP_378283222.1">
    <property type="nucleotide sequence ID" value="NZ_JBHSON010000023.1"/>
</dbReference>
<dbReference type="InterPro" id="IPR029056">
    <property type="entry name" value="Ribokinase-like"/>
</dbReference>
<keyword evidence="4 7" id="KW-0418">Kinase</keyword>
<gene>
    <name evidence="7" type="ORF">ACFPZN_18400</name>
</gene>
<dbReference type="GO" id="GO:0016301">
    <property type="term" value="F:kinase activity"/>
    <property type="evidence" value="ECO:0007669"/>
    <property type="project" value="UniProtKB-KW"/>
</dbReference>
<protein>
    <submittedName>
        <fullName evidence="7">Sugar kinase</fullName>
    </submittedName>
</protein>
<keyword evidence="5" id="KW-0067">ATP-binding</keyword>
<organism evidence="7 8">
    <name type="scientific">Actinomadura rugatobispora</name>
    <dbReference type="NCBI Taxonomy" id="1994"/>
    <lineage>
        <taxon>Bacteria</taxon>
        <taxon>Bacillati</taxon>
        <taxon>Actinomycetota</taxon>
        <taxon>Actinomycetes</taxon>
        <taxon>Streptosporangiales</taxon>
        <taxon>Thermomonosporaceae</taxon>
        <taxon>Actinomadura</taxon>
    </lineage>
</organism>
<dbReference type="InterPro" id="IPR050306">
    <property type="entry name" value="PfkB_Carbo_kinase"/>
</dbReference>
<evidence type="ECO:0000313" key="8">
    <source>
        <dbReference type="Proteomes" id="UP001596074"/>
    </source>
</evidence>
<dbReference type="Proteomes" id="UP001596074">
    <property type="component" value="Unassembled WGS sequence"/>
</dbReference>
<evidence type="ECO:0000256" key="2">
    <source>
        <dbReference type="ARBA" id="ARBA00022679"/>
    </source>
</evidence>